<evidence type="ECO:0000313" key="4">
    <source>
        <dbReference type="Proteomes" id="UP001187192"/>
    </source>
</evidence>
<keyword evidence="4" id="KW-1185">Reference proteome</keyword>
<evidence type="ECO:0000313" key="3">
    <source>
        <dbReference type="EMBL" id="GMN58079.1"/>
    </source>
</evidence>
<evidence type="ECO:0000256" key="2">
    <source>
        <dbReference type="SAM" id="SignalP"/>
    </source>
</evidence>
<protein>
    <submittedName>
        <fullName evidence="3">Uncharacterized protein</fullName>
    </submittedName>
</protein>
<dbReference type="AlphaFoldDB" id="A0AA88DNQ8"/>
<proteinExistence type="predicted"/>
<feature type="signal peptide" evidence="2">
    <location>
        <begin position="1"/>
        <end position="26"/>
    </location>
</feature>
<feature type="region of interest" description="Disordered" evidence="1">
    <location>
        <begin position="124"/>
        <end position="224"/>
    </location>
</feature>
<dbReference type="EMBL" id="BTGU01000075">
    <property type="protein sequence ID" value="GMN58079.1"/>
    <property type="molecule type" value="Genomic_DNA"/>
</dbReference>
<feature type="chain" id="PRO_5041728916" evidence="2">
    <location>
        <begin position="27"/>
        <end position="366"/>
    </location>
</feature>
<accession>A0AA88DNQ8</accession>
<feature type="compositionally biased region" description="Low complexity" evidence="1">
    <location>
        <begin position="141"/>
        <end position="153"/>
    </location>
</feature>
<reference evidence="3" key="1">
    <citation type="submission" date="2023-07" db="EMBL/GenBank/DDBJ databases">
        <title>draft genome sequence of fig (Ficus carica).</title>
        <authorList>
            <person name="Takahashi T."/>
            <person name="Nishimura K."/>
        </authorList>
    </citation>
    <scope>NUCLEOTIDE SEQUENCE</scope>
</reference>
<gene>
    <name evidence="3" type="ORF">TIFTF001_027185</name>
</gene>
<keyword evidence="2" id="KW-0732">Signal</keyword>
<sequence length="366" mass="40219">MQKINLNHAWVRTVVGLVLCLVSLQGRREELRNNGDIGGVSAEGTLMLKSKQSFWEARDTYGYGVCGLRATCPVVDSLCQAVSLQVGSYGSLPCTATGLASSATYYATPMMPLYPTTCVTMSDLSDSENHSKAEYEDSESSSDGSSTSSGSSFSEEDVQEIMDLDPDPLPDDEFLNALGDGATQVPAKKAASSYSDNIESKEESEVETEEGSEEESEKGQESPAYHFNPRLVRGLLEDIQAIYQIPPDIELYVPSPNDLPNSPPDGFITYYADSFLAELPYKVFQNFYWIKTLPASVGGYYFQGQNVGKVIEGCPDSNKIWKYVWFYVKGNREAPRGVALPKEERVPQEFQSVLHGPKSLPSQPLI</sequence>
<name>A0AA88DNQ8_FICCA</name>
<comment type="caution">
    <text evidence="3">The sequence shown here is derived from an EMBL/GenBank/DDBJ whole genome shotgun (WGS) entry which is preliminary data.</text>
</comment>
<dbReference type="Proteomes" id="UP001187192">
    <property type="component" value="Unassembled WGS sequence"/>
</dbReference>
<feature type="compositionally biased region" description="Acidic residues" evidence="1">
    <location>
        <begin position="154"/>
        <end position="174"/>
    </location>
</feature>
<evidence type="ECO:0000256" key="1">
    <source>
        <dbReference type="SAM" id="MobiDB-lite"/>
    </source>
</evidence>
<organism evidence="3 4">
    <name type="scientific">Ficus carica</name>
    <name type="common">Common fig</name>
    <dbReference type="NCBI Taxonomy" id="3494"/>
    <lineage>
        <taxon>Eukaryota</taxon>
        <taxon>Viridiplantae</taxon>
        <taxon>Streptophyta</taxon>
        <taxon>Embryophyta</taxon>
        <taxon>Tracheophyta</taxon>
        <taxon>Spermatophyta</taxon>
        <taxon>Magnoliopsida</taxon>
        <taxon>eudicotyledons</taxon>
        <taxon>Gunneridae</taxon>
        <taxon>Pentapetalae</taxon>
        <taxon>rosids</taxon>
        <taxon>fabids</taxon>
        <taxon>Rosales</taxon>
        <taxon>Moraceae</taxon>
        <taxon>Ficeae</taxon>
        <taxon>Ficus</taxon>
    </lineage>
</organism>
<feature type="compositionally biased region" description="Acidic residues" evidence="1">
    <location>
        <begin position="204"/>
        <end position="216"/>
    </location>
</feature>